<dbReference type="Pfam" id="PF00569">
    <property type="entry name" value="ZZ"/>
    <property type="match status" value="1"/>
</dbReference>
<dbReference type="SMART" id="SM00291">
    <property type="entry name" value="ZnF_ZZ"/>
    <property type="match status" value="1"/>
</dbReference>
<dbReference type="Gene3D" id="3.30.60.90">
    <property type="match status" value="1"/>
</dbReference>
<evidence type="ECO:0000256" key="5">
    <source>
        <dbReference type="ARBA" id="ARBA00022771"/>
    </source>
</evidence>
<evidence type="ECO:0000259" key="11">
    <source>
        <dbReference type="PROSITE" id="PS50135"/>
    </source>
</evidence>
<dbReference type="PANTHER" id="PTHR12268">
    <property type="entry name" value="E3 UBIQUITIN-PROTEIN LIGASE KCMF1"/>
    <property type="match status" value="1"/>
</dbReference>
<comment type="subcellular location">
    <subcellularLocation>
        <location evidence="1">Cytoplasm</location>
    </subcellularLocation>
</comment>
<feature type="compositionally biased region" description="Acidic residues" evidence="10">
    <location>
        <begin position="687"/>
        <end position="697"/>
    </location>
</feature>
<protein>
    <submittedName>
        <fullName evidence="13">Dystrobrevin beta-like isoform X1</fullName>
    </submittedName>
</protein>
<reference evidence="13" key="2">
    <citation type="submission" date="2025-08" db="UniProtKB">
        <authorList>
            <consortium name="RefSeq"/>
        </authorList>
    </citation>
    <scope>IDENTIFICATION</scope>
    <source>
        <strain evidence="13">S238N-H82</strain>
        <tissue evidence="13">Testes</tissue>
    </source>
</reference>
<dbReference type="InterPro" id="IPR015154">
    <property type="entry name" value="EF-hand_dom_typ2"/>
</dbReference>
<dbReference type="InterPro" id="IPR050774">
    <property type="entry name" value="KCMF1/Dystrophin"/>
</dbReference>
<evidence type="ECO:0000256" key="6">
    <source>
        <dbReference type="ARBA" id="ARBA00022833"/>
    </source>
</evidence>
<dbReference type="CDD" id="cd02334">
    <property type="entry name" value="ZZ_dystrophin"/>
    <property type="match status" value="1"/>
</dbReference>
<feature type="compositionally biased region" description="Basic and acidic residues" evidence="10">
    <location>
        <begin position="754"/>
        <end position="780"/>
    </location>
</feature>
<dbReference type="InterPro" id="IPR043145">
    <property type="entry name" value="Znf_ZZ_sf"/>
</dbReference>
<feature type="compositionally biased region" description="Low complexity" evidence="10">
    <location>
        <begin position="632"/>
        <end position="642"/>
    </location>
</feature>
<comment type="similarity">
    <text evidence="2">Belongs to the dystrophin family. Dystrobrevin subfamily.</text>
</comment>
<dbReference type="GO" id="GO:0005737">
    <property type="term" value="C:cytoplasm"/>
    <property type="evidence" value="ECO:0007669"/>
    <property type="project" value="UniProtKB-SubCell"/>
</dbReference>
<feature type="compositionally biased region" description="Low complexity" evidence="10">
    <location>
        <begin position="601"/>
        <end position="623"/>
    </location>
</feature>
<feature type="domain" description="ZZ-type" evidence="11">
    <location>
        <begin position="282"/>
        <end position="338"/>
    </location>
</feature>
<proteinExistence type="inferred from homology"/>
<dbReference type="GO" id="GO:0045202">
    <property type="term" value="C:synapse"/>
    <property type="evidence" value="ECO:0000318"/>
    <property type="project" value="GO_Central"/>
</dbReference>
<dbReference type="GeneID" id="118408327"/>
<keyword evidence="6" id="KW-0862">Zinc</keyword>
<sequence>MSQVLTCSYSASNFANLMQNLQDDLQKGQLAMEDSPASMQVLEGNPAHRAMVERRQLMTEMRTQNFDVIRLGTYRTACKLRFVQKKTNLHLVDIWNMIEAFRENGLNTLELTTELNVSRVESIVSSIMYQLNKRLPSTHQINVDQSISLLLNWLMSAYDPEALAKMSVFSIKMALSTMCAGKLVDKLRYIFSQISDSRGQLVYPKFDQFLQEALALPSAVYEGPSFGYNETAAKSCFQSAQVQDPERVTINDFLDVMMADPGPPCLVWLPLMHRMANVENVFHPVECAYCQRESMMGFRYKCQRCFNYQLCQNCFWRGYTSGNHTTDHEMKEYSSWKSPAKQFGHALKKSFRCVPKHAEPNHPRFPDEPEQTLDLSNIVPPSPPPALANESALATSISSEHTTPTKRVPEVYQPRIASSPPKLRIQRKAFPVDTMDSTTRMDDEHRLIARYAARLAAEQNEQNTTPVDVSPLLHQSRSPGTELALNLDANRQQRELIAELEHKNSPREVAEKLAQWLREQTDLLSECQHKNREIMREIQRLRQEHDEASRGMDESRNPTLLAELRLLRQRKDELELRMSALQESRRELMVQLEGLMKLLKSHGSSPTPRSTPGGSPLTGSAKSPPAPPPRTTPSTPGSDSLSGVGGDVRQAFGPGQANSGRNLRNDLLVAADSVTNAMSSLVKELNSEAEDSDEEDDRQNGSITEAETLPREKRGALMGKHGNGRSHGPQGQDADFLGRTDDESVDPSGTDEDSYIRSTDEERWNRNTTDDEMYERERQRGMRLSTQTDEESYVQTDDAESYIRTDDEDGGTDWEETMRRWVTR</sequence>
<dbReference type="KEGG" id="bfo:118408327"/>
<dbReference type="Pfam" id="PF09068">
    <property type="entry name" value="EF-hand_2"/>
    <property type="match status" value="1"/>
</dbReference>
<feature type="region of interest" description="Disordered" evidence="10">
    <location>
        <begin position="684"/>
        <end position="814"/>
    </location>
</feature>
<dbReference type="RefSeq" id="XP_035664910.1">
    <property type="nucleotide sequence ID" value="XM_035809017.1"/>
</dbReference>
<evidence type="ECO:0000256" key="7">
    <source>
        <dbReference type="ARBA" id="ARBA00023054"/>
    </source>
</evidence>
<keyword evidence="7 9" id="KW-0175">Coiled coil</keyword>
<dbReference type="InterPro" id="IPR011992">
    <property type="entry name" value="EF-hand-dom_pair"/>
</dbReference>
<dbReference type="Gene3D" id="1.10.238.10">
    <property type="entry name" value="EF-hand"/>
    <property type="match status" value="2"/>
</dbReference>
<dbReference type="PIRSF" id="PIRSF038204">
    <property type="entry name" value="Distrobrevin"/>
    <property type="match status" value="1"/>
</dbReference>
<feature type="compositionally biased region" description="Acidic residues" evidence="10">
    <location>
        <begin position="743"/>
        <end position="753"/>
    </location>
</feature>
<keyword evidence="4" id="KW-0479">Metal-binding</keyword>
<organism evidence="12 13">
    <name type="scientific">Branchiostoma floridae</name>
    <name type="common">Florida lancelet</name>
    <name type="synonym">Amphioxus</name>
    <dbReference type="NCBI Taxonomy" id="7739"/>
    <lineage>
        <taxon>Eukaryota</taxon>
        <taxon>Metazoa</taxon>
        <taxon>Chordata</taxon>
        <taxon>Cephalochordata</taxon>
        <taxon>Leptocardii</taxon>
        <taxon>Amphioxiformes</taxon>
        <taxon>Branchiostomatidae</taxon>
        <taxon>Branchiostoma</taxon>
    </lineage>
</organism>
<feature type="coiled-coil region" evidence="9">
    <location>
        <begin position="524"/>
        <end position="591"/>
    </location>
</feature>
<evidence type="ECO:0000256" key="2">
    <source>
        <dbReference type="ARBA" id="ARBA00009563"/>
    </source>
</evidence>
<dbReference type="PANTHER" id="PTHR12268:SF27">
    <property type="entry name" value="DYSTROBREVIN, ISOFORM F"/>
    <property type="match status" value="1"/>
</dbReference>
<dbReference type="OMA" id="ECNECEC"/>
<dbReference type="SUPFAM" id="SSF57850">
    <property type="entry name" value="RING/U-box"/>
    <property type="match status" value="1"/>
</dbReference>
<dbReference type="PROSITE" id="PS50135">
    <property type="entry name" value="ZF_ZZ_2"/>
    <property type="match status" value="1"/>
</dbReference>
<feature type="compositionally biased region" description="Acidic residues" evidence="10">
    <location>
        <begin position="788"/>
        <end position="814"/>
    </location>
</feature>
<dbReference type="InterPro" id="IPR000433">
    <property type="entry name" value="Znf_ZZ"/>
</dbReference>
<dbReference type="GO" id="GO:0005886">
    <property type="term" value="C:plasma membrane"/>
    <property type="evidence" value="ECO:0000318"/>
    <property type="project" value="GO_Central"/>
</dbReference>
<dbReference type="GO" id="GO:0099536">
    <property type="term" value="P:synaptic signaling"/>
    <property type="evidence" value="ECO:0000318"/>
    <property type="project" value="GO_Central"/>
</dbReference>
<evidence type="ECO:0000313" key="13">
    <source>
        <dbReference type="RefSeq" id="XP_035664910.1"/>
    </source>
</evidence>
<dbReference type="GO" id="GO:0008270">
    <property type="term" value="F:zinc ion binding"/>
    <property type="evidence" value="ECO:0007669"/>
    <property type="project" value="UniProtKB-KW"/>
</dbReference>
<evidence type="ECO:0000256" key="3">
    <source>
        <dbReference type="ARBA" id="ARBA00022490"/>
    </source>
</evidence>
<dbReference type="PROSITE" id="PS01357">
    <property type="entry name" value="ZF_ZZ_1"/>
    <property type="match status" value="1"/>
</dbReference>
<evidence type="ECO:0000256" key="8">
    <source>
        <dbReference type="PROSITE-ProRule" id="PRU00228"/>
    </source>
</evidence>
<evidence type="ECO:0000256" key="1">
    <source>
        <dbReference type="ARBA" id="ARBA00004496"/>
    </source>
</evidence>
<keyword evidence="5 8" id="KW-0863">Zinc-finger</keyword>
<keyword evidence="3" id="KW-0963">Cytoplasm</keyword>
<dbReference type="AlphaFoldDB" id="A0A9J7HUZ6"/>
<evidence type="ECO:0000256" key="4">
    <source>
        <dbReference type="ARBA" id="ARBA00022723"/>
    </source>
</evidence>
<dbReference type="SUPFAM" id="SSF47473">
    <property type="entry name" value="EF-hand"/>
    <property type="match status" value="2"/>
</dbReference>
<gene>
    <name evidence="13" type="primary">LOC118408327</name>
</gene>
<dbReference type="InterPro" id="IPR015153">
    <property type="entry name" value="EF-hand_dom_typ1"/>
</dbReference>
<evidence type="ECO:0000313" key="12">
    <source>
        <dbReference type="Proteomes" id="UP000001554"/>
    </source>
</evidence>
<dbReference type="Proteomes" id="UP000001554">
    <property type="component" value="Chromosome 2"/>
</dbReference>
<dbReference type="InterPro" id="IPR017432">
    <property type="entry name" value="Distrobrevin"/>
</dbReference>
<accession>A0A9J7HUZ6</accession>
<feature type="region of interest" description="Disordered" evidence="10">
    <location>
        <begin position="600"/>
        <end position="661"/>
    </location>
</feature>
<keyword evidence="12" id="KW-1185">Reference proteome</keyword>
<reference evidence="12" key="1">
    <citation type="journal article" date="2020" name="Nat. Ecol. Evol.">
        <title>Deeply conserved synteny resolves early events in vertebrate evolution.</title>
        <authorList>
            <person name="Simakov O."/>
            <person name="Marletaz F."/>
            <person name="Yue J.X."/>
            <person name="O'Connell B."/>
            <person name="Jenkins J."/>
            <person name="Brandt A."/>
            <person name="Calef R."/>
            <person name="Tung C.H."/>
            <person name="Huang T.K."/>
            <person name="Schmutz J."/>
            <person name="Satoh N."/>
            <person name="Yu J.K."/>
            <person name="Putnam N.H."/>
            <person name="Green R.E."/>
            <person name="Rokhsar D.S."/>
        </authorList>
    </citation>
    <scope>NUCLEOTIDE SEQUENCE [LARGE SCALE GENOMIC DNA]</scope>
    <source>
        <strain evidence="12">S238N-H82</strain>
    </source>
</reference>
<dbReference type="OrthoDB" id="6019271at2759"/>
<evidence type="ECO:0000256" key="9">
    <source>
        <dbReference type="SAM" id="Coils"/>
    </source>
</evidence>
<name>A0A9J7HUZ6_BRAFL</name>
<dbReference type="Pfam" id="PF09069">
    <property type="entry name" value="EF-hand_3"/>
    <property type="match status" value="1"/>
</dbReference>
<dbReference type="FunFam" id="1.10.238.10:FF:000014">
    <property type="entry name" value="Dystrobrevin alpha"/>
    <property type="match status" value="1"/>
</dbReference>
<evidence type="ECO:0000256" key="10">
    <source>
        <dbReference type="SAM" id="MobiDB-lite"/>
    </source>
</evidence>
<dbReference type="CDD" id="cd16244">
    <property type="entry name" value="EFh_DTN"/>
    <property type="match status" value="1"/>
</dbReference>